<dbReference type="InterPro" id="IPR023214">
    <property type="entry name" value="HAD_sf"/>
</dbReference>
<comment type="catalytic activity">
    <reaction evidence="8">
        <text>beta-D-glucose 1-phosphate = beta-D-glucose 6-phosphate</text>
        <dbReference type="Rhea" id="RHEA:20113"/>
        <dbReference type="ChEBI" id="CHEBI:57684"/>
        <dbReference type="ChEBI" id="CHEBI:58247"/>
        <dbReference type="EC" id="5.4.2.6"/>
    </reaction>
</comment>
<dbReference type="Proteomes" id="UP000295781">
    <property type="component" value="Chromosome"/>
</dbReference>
<dbReference type="RefSeq" id="WP_129347760.1">
    <property type="nucleotide sequence ID" value="NZ_CP012670.1"/>
</dbReference>
<evidence type="ECO:0000313" key="11">
    <source>
        <dbReference type="EMBL" id="AUX22631.1"/>
    </source>
</evidence>
<dbReference type="Gene3D" id="3.40.50.1000">
    <property type="entry name" value="HAD superfamily/HAD-like"/>
    <property type="match status" value="1"/>
</dbReference>
<dbReference type="GO" id="GO:0008801">
    <property type="term" value="F:beta-phosphoglucomutase activity"/>
    <property type="evidence" value="ECO:0007669"/>
    <property type="project" value="UniProtKB-EC"/>
</dbReference>
<dbReference type="NCBIfam" id="TIGR01509">
    <property type="entry name" value="HAD-SF-IA-v3"/>
    <property type="match status" value="1"/>
</dbReference>
<keyword evidence="4" id="KW-0479">Metal-binding</keyword>
<dbReference type="InterPro" id="IPR051600">
    <property type="entry name" value="Beta-PGM-like"/>
</dbReference>
<dbReference type="PANTHER" id="PTHR46193:SF18">
    <property type="entry name" value="HEXITOL PHOSPHATASE B"/>
    <property type="match status" value="1"/>
</dbReference>
<dbReference type="InterPro" id="IPR036412">
    <property type="entry name" value="HAD-like_sf"/>
</dbReference>
<comment type="similarity">
    <text evidence="2">Belongs to the HAD-like hydrolase superfamily. CbbY/CbbZ/Gph/YieH family.</text>
</comment>
<gene>
    <name evidence="11" type="ORF">SOCEGT47_031350</name>
</gene>
<name>A0A4P2Q0Q4_SORCE</name>
<dbReference type="Gene3D" id="1.10.150.240">
    <property type="entry name" value="Putative phosphatase, domain 2"/>
    <property type="match status" value="1"/>
</dbReference>
<evidence type="ECO:0000256" key="10">
    <source>
        <dbReference type="ARBA" id="ARBA00044991"/>
    </source>
</evidence>
<evidence type="ECO:0000256" key="5">
    <source>
        <dbReference type="ARBA" id="ARBA00022842"/>
    </source>
</evidence>
<dbReference type="InterPro" id="IPR006439">
    <property type="entry name" value="HAD-SF_hydro_IA"/>
</dbReference>
<comment type="cofactor">
    <cofactor evidence="1">
        <name>Mg(2+)</name>
        <dbReference type="ChEBI" id="CHEBI:18420"/>
    </cofactor>
</comment>
<evidence type="ECO:0000256" key="1">
    <source>
        <dbReference type="ARBA" id="ARBA00001946"/>
    </source>
</evidence>
<dbReference type="InterPro" id="IPR010976">
    <property type="entry name" value="B-phosphoglucomutase_hydrolase"/>
</dbReference>
<proteinExistence type="inferred from homology"/>
<accession>A0A4P2Q0Q4</accession>
<dbReference type="CDD" id="cd07505">
    <property type="entry name" value="HAD_BPGM-like"/>
    <property type="match status" value="1"/>
</dbReference>
<keyword evidence="11" id="KW-0645">Protease</keyword>
<dbReference type="SUPFAM" id="SSF56784">
    <property type="entry name" value="HAD-like"/>
    <property type="match status" value="1"/>
</dbReference>
<evidence type="ECO:0000256" key="3">
    <source>
        <dbReference type="ARBA" id="ARBA00022553"/>
    </source>
</evidence>
<sequence>MSSSPPRKAVLWDLDGTLIDSSELHFVAWREALAAEGRTYDRVDHDAMFGMRNDDILRRLVDPGIPEAEIARIAGAKERRYRELAARSGIEPLPGARAWLRALPERGFRMAIASSAPRENLDAILAATGLTGVLDAVISSEEVSRGKPHPDVFLRAAERVAVPPARCVVVEDAPAGVLAGKRGGMRVIGVGPRHAELGADLSAERLDQLPEDAFDRLIERG</sequence>
<evidence type="ECO:0000256" key="8">
    <source>
        <dbReference type="ARBA" id="ARBA00044926"/>
    </source>
</evidence>
<keyword evidence="7" id="KW-0119">Carbohydrate metabolism</keyword>
<evidence type="ECO:0000313" key="12">
    <source>
        <dbReference type="Proteomes" id="UP000295781"/>
    </source>
</evidence>
<dbReference type="GO" id="GO:0008233">
    <property type="term" value="F:peptidase activity"/>
    <property type="evidence" value="ECO:0007669"/>
    <property type="project" value="UniProtKB-KW"/>
</dbReference>
<evidence type="ECO:0000256" key="6">
    <source>
        <dbReference type="ARBA" id="ARBA00023235"/>
    </source>
</evidence>
<organism evidence="11 12">
    <name type="scientific">Sorangium cellulosum</name>
    <name type="common">Polyangium cellulosum</name>
    <dbReference type="NCBI Taxonomy" id="56"/>
    <lineage>
        <taxon>Bacteria</taxon>
        <taxon>Pseudomonadati</taxon>
        <taxon>Myxococcota</taxon>
        <taxon>Polyangia</taxon>
        <taxon>Polyangiales</taxon>
        <taxon>Polyangiaceae</taxon>
        <taxon>Sorangium</taxon>
    </lineage>
</organism>
<evidence type="ECO:0000256" key="4">
    <source>
        <dbReference type="ARBA" id="ARBA00022723"/>
    </source>
</evidence>
<reference evidence="11 12" key="1">
    <citation type="submission" date="2015-09" db="EMBL/GenBank/DDBJ databases">
        <title>Sorangium comparison.</title>
        <authorList>
            <person name="Zaburannyi N."/>
            <person name="Bunk B."/>
            <person name="Overmann J."/>
            <person name="Mueller R."/>
        </authorList>
    </citation>
    <scope>NUCLEOTIDE SEQUENCE [LARGE SCALE GENOMIC DNA]</scope>
    <source>
        <strain evidence="11 12">So ceGT47</strain>
    </source>
</reference>
<dbReference type="InterPro" id="IPR023198">
    <property type="entry name" value="PGP-like_dom2"/>
</dbReference>
<keyword evidence="11" id="KW-0378">Hydrolase</keyword>
<dbReference type="Pfam" id="PF00702">
    <property type="entry name" value="Hydrolase"/>
    <property type="match status" value="1"/>
</dbReference>
<dbReference type="EMBL" id="CP012670">
    <property type="protein sequence ID" value="AUX22631.1"/>
    <property type="molecule type" value="Genomic_DNA"/>
</dbReference>
<dbReference type="EC" id="5.4.2.6" evidence="9"/>
<dbReference type="SFLD" id="SFLDG01129">
    <property type="entry name" value="C1.5:_HAD__Beta-PGM__Phosphata"/>
    <property type="match status" value="1"/>
</dbReference>
<evidence type="ECO:0000256" key="7">
    <source>
        <dbReference type="ARBA" id="ARBA00023277"/>
    </source>
</evidence>
<dbReference type="OrthoDB" id="9778019at2"/>
<dbReference type="GO" id="GO:0006508">
    <property type="term" value="P:proteolysis"/>
    <property type="evidence" value="ECO:0007669"/>
    <property type="project" value="UniProtKB-KW"/>
</dbReference>
<dbReference type="AlphaFoldDB" id="A0A4P2Q0Q4"/>
<dbReference type="SFLD" id="SFLDS00003">
    <property type="entry name" value="Haloacid_Dehalogenase"/>
    <property type="match status" value="1"/>
</dbReference>
<keyword evidence="5" id="KW-0460">Magnesium</keyword>
<dbReference type="PRINTS" id="PR00413">
    <property type="entry name" value="HADHALOGNASE"/>
</dbReference>
<protein>
    <recommendedName>
        <fullName evidence="10">Beta-phosphoglucomutase</fullName>
        <ecNumber evidence="9">5.4.2.6</ecNumber>
    </recommendedName>
</protein>
<dbReference type="SFLD" id="SFLDG01135">
    <property type="entry name" value="C1.5.6:_HAD__Beta-PGM__Phospha"/>
    <property type="match status" value="1"/>
</dbReference>
<evidence type="ECO:0000256" key="2">
    <source>
        <dbReference type="ARBA" id="ARBA00006171"/>
    </source>
</evidence>
<keyword evidence="6" id="KW-0413">Isomerase</keyword>
<keyword evidence="3" id="KW-0597">Phosphoprotein</keyword>
<dbReference type="NCBIfam" id="TIGR02009">
    <property type="entry name" value="PGMB-YQAB-SF"/>
    <property type="match status" value="1"/>
</dbReference>
<evidence type="ECO:0000256" key="9">
    <source>
        <dbReference type="ARBA" id="ARBA00044968"/>
    </source>
</evidence>
<dbReference type="PANTHER" id="PTHR46193">
    <property type="entry name" value="6-PHOSPHOGLUCONATE PHOSPHATASE"/>
    <property type="match status" value="1"/>
</dbReference>
<dbReference type="GO" id="GO:0046872">
    <property type="term" value="F:metal ion binding"/>
    <property type="evidence" value="ECO:0007669"/>
    <property type="project" value="UniProtKB-KW"/>
</dbReference>